<protein>
    <submittedName>
        <fullName evidence="1">Uncharacterized protein</fullName>
    </submittedName>
</protein>
<dbReference type="RefSeq" id="WP_246542135.1">
    <property type="nucleotide sequence ID" value="NZ_QTKU01000003.1"/>
</dbReference>
<organism evidence="1 2">
    <name type="scientific">Roseibium polysiphoniae</name>
    <dbReference type="NCBI Taxonomy" id="2571221"/>
    <lineage>
        <taxon>Bacteria</taxon>
        <taxon>Pseudomonadati</taxon>
        <taxon>Pseudomonadota</taxon>
        <taxon>Alphaproteobacteria</taxon>
        <taxon>Hyphomicrobiales</taxon>
        <taxon>Stappiaceae</taxon>
        <taxon>Roseibium</taxon>
    </lineage>
</organism>
<dbReference type="AlphaFoldDB" id="A0A944CEA6"/>
<reference evidence="1" key="1">
    <citation type="submission" date="2018-08" db="EMBL/GenBank/DDBJ databases">
        <authorList>
            <person name="Jin W."/>
            <person name="Wang H."/>
            <person name="Yang Y."/>
            <person name="Li M."/>
            <person name="Liu J."/>
        </authorList>
    </citation>
    <scope>NUCLEOTIDE SEQUENCE</scope>
    <source>
        <strain evidence="1">AESS21</strain>
    </source>
</reference>
<accession>A0A944CEA6</accession>
<dbReference type="EMBL" id="QTKU01000003">
    <property type="protein sequence ID" value="MBS8261079.1"/>
    <property type="molecule type" value="Genomic_DNA"/>
</dbReference>
<evidence type="ECO:0000313" key="1">
    <source>
        <dbReference type="EMBL" id="MBS8261079.1"/>
    </source>
</evidence>
<gene>
    <name evidence="1" type="ORF">DYI23_12700</name>
</gene>
<reference evidence="1" key="2">
    <citation type="journal article" date="2021" name="Microorganisms">
        <title>Bacterial Dimethylsulfoniopropionate Biosynthesis in the East China Sea.</title>
        <authorList>
            <person name="Liu J."/>
            <person name="Zhang Y."/>
            <person name="Liu J."/>
            <person name="Zhong H."/>
            <person name="Williams B.T."/>
            <person name="Zheng Y."/>
            <person name="Curson A.R.J."/>
            <person name="Sun C."/>
            <person name="Sun H."/>
            <person name="Song D."/>
            <person name="Wagner Mackenzie B."/>
            <person name="Bermejo Martinez A."/>
            <person name="Todd J.D."/>
            <person name="Zhang X.H."/>
        </authorList>
    </citation>
    <scope>NUCLEOTIDE SEQUENCE</scope>
    <source>
        <strain evidence="1">AESS21</strain>
    </source>
</reference>
<dbReference type="Proteomes" id="UP000705379">
    <property type="component" value="Unassembled WGS sequence"/>
</dbReference>
<proteinExistence type="predicted"/>
<sequence>MPRKKHPSKEIESVLQELEKLGWKLIKGKGHCWGMLRCPANDQECRCGAFCQMSVWSTPKNPQQHAKKLRQKALACVKLEKKNEGNPNG</sequence>
<name>A0A944CEA6_9HYPH</name>
<evidence type="ECO:0000313" key="2">
    <source>
        <dbReference type="Proteomes" id="UP000705379"/>
    </source>
</evidence>
<comment type="caution">
    <text evidence="1">The sequence shown here is derived from an EMBL/GenBank/DDBJ whole genome shotgun (WGS) entry which is preliminary data.</text>
</comment>